<dbReference type="Proteomes" id="UP000192257">
    <property type="component" value="Unassembled WGS sequence"/>
</dbReference>
<feature type="region of interest" description="Disordered" evidence="1">
    <location>
        <begin position="254"/>
        <end position="276"/>
    </location>
</feature>
<keyword evidence="4" id="KW-1185">Reference proteome</keyword>
<dbReference type="EMBL" id="NBCO01000002">
    <property type="protein sequence ID" value="ORC93215.1"/>
    <property type="molecule type" value="Genomic_DNA"/>
</dbReference>
<dbReference type="VEuPathDB" id="TriTrypDB:TM35_000025410"/>
<dbReference type="InterPro" id="IPR003034">
    <property type="entry name" value="SAP_dom"/>
</dbReference>
<protein>
    <recommendedName>
        <fullName evidence="2">SAP domain-containing protein</fullName>
    </recommendedName>
</protein>
<organism evidence="3 4">
    <name type="scientific">Trypanosoma theileri</name>
    <dbReference type="NCBI Taxonomy" id="67003"/>
    <lineage>
        <taxon>Eukaryota</taxon>
        <taxon>Discoba</taxon>
        <taxon>Euglenozoa</taxon>
        <taxon>Kinetoplastea</taxon>
        <taxon>Metakinetoplastina</taxon>
        <taxon>Trypanosomatida</taxon>
        <taxon>Trypanosomatidae</taxon>
        <taxon>Trypanosoma</taxon>
    </lineage>
</organism>
<dbReference type="Gene3D" id="1.10.720.30">
    <property type="entry name" value="SAP domain"/>
    <property type="match status" value="1"/>
</dbReference>
<name>A0A1X0P8R1_9TRYP</name>
<evidence type="ECO:0000259" key="2">
    <source>
        <dbReference type="PROSITE" id="PS50800"/>
    </source>
</evidence>
<dbReference type="AlphaFoldDB" id="A0A1X0P8R1"/>
<dbReference type="InterPro" id="IPR036361">
    <property type="entry name" value="SAP_dom_sf"/>
</dbReference>
<accession>A0A1X0P8R1</accession>
<feature type="domain" description="SAP" evidence="2">
    <location>
        <begin position="164"/>
        <end position="198"/>
    </location>
</feature>
<feature type="region of interest" description="Disordered" evidence="1">
    <location>
        <begin position="18"/>
        <end position="58"/>
    </location>
</feature>
<dbReference type="SUPFAM" id="SSF68906">
    <property type="entry name" value="SAP domain"/>
    <property type="match status" value="1"/>
</dbReference>
<comment type="caution">
    <text evidence="3">The sequence shown here is derived from an EMBL/GenBank/DDBJ whole genome shotgun (WGS) entry which is preliminary data.</text>
</comment>
<reference evidence="3 4" key="1">
    <citation type="submission" date="2017-03" db="EMBL/GenBank/DDBJ databases">
        <title>An alternative strategy for trypanosome survival in the mammalian bloodstream revealed through genome and transcriptome analysis of the ubiquitous bovine parasite Trypanosoma (Megatrypanum) theileri.</title>
        <authorList>
            <person name="Kelly S."/>
            <person name="Ivens A."/>
            <person name="Mott A."/>
            <person name="O'Neill E."/>
            <person name="Emms D."/>
            <person name="Macleod O."/>
            <person name="Voorheis P."/>
            <person name="Matthews J."/>
            <person name="Matthews K."/>
            <person name="Carrington M."/>
        </authorList>
    </citation>
    <scope>NUCLEOTIDE SEQUENCE [LARGE SCALE GENOMIC DNA]</scope>
    <source>
        <strain evidence="3">Edinburgh</strain>
    </source>
</reference>
<dbReference type="SMART" id="SM00513">
    <property type="entry name" value="SAP"/>
    <property type="match status" value="1"/>
</dbReference>
<evidence type="ECO:0000313" key="3">
    <source>
        <dbReference type="EMBL" id="ORC93215.1"/>
    </source>
</evidence>
<feature type="compositionally biased region" description="Basic and acidic residues" evidence="1">
    <location>
        <begin position="41"/>
        <end position="53"/>
    </location>
</feature>
<feature type="region of interest" description="Disordered" evidence="1">
    <location>
        <begin position="131"/>
        <end position="164"/>
    </location>
</feature>
<dbReference type="OrthoDB" id="445357at2759"/>
<sequence>MGTKRRLLYLPDEEAALLGELTDSPRPRPSRLSRLPIPLSDSEKRNSPTHDGVETSTTNTIDTSVFVSYNGYTLADGSGTLHPPSTTRDAVALYRSLRNCCTYLSTYIQPQYIPETQTDCSSSLSLSNYSRYGEYSDSESDSEPRPRSRKRRKQEPDLSRKNGYSQMTVLELRELLRERNLPISGAKALLISRLEESDATLLEMNCSDKSVKTPLEPTNGDTSDEDSYFELESEKENKPSNMWNTLLNIGSKLFRRSTGSHPEDSDSLLRKRRRSA</sequence>
<proteinExistence type="predicted"/>
<dbReference type="RefSeq" id="XP_028887281.1">
    <property type="nucleotide sequence ID" value="XM_029021859.1"/>
</dbReference>
<feature type="compositionally biased region" description="Low complexity" evidence="1">
    <location>
        <begin position="30"/>
        <end position="40"/>
    </location>
</feature>
<dbReference type="GeneID" id="39981639"/>
<dbReference type="PROSITE" id="PS50800">
    <property type="entry name" value="SAP"/>
    <property type="match status" value="1"/>
</dbReference>
<dbReference type="Pfam" id="PF02037">
    <property type="entry name" value="SAP"/>
    <property type="match status" value="1"/>
</dbReference>
<gene>
    <name evidence="3" type="ORF">TM35_000025410</name>
</gene>
<evidence type="ECO:0000256" key="1">
    <source>
        <dbReference type="SAM" id="MobiDB-lite"/>
    </source>
</evidence>
<evidence type="ECO:0000313" key="4">
    <source>
        <dbReference type="Proteomes" id="UP000192257"/>
    </source>
</evidence>